<keyword evidence="8 10" id="KW-0472">Membrane</keyword>
<dbReference type="Proteomes" id="UP000050454">
    <property type="component" value="Unassembled WGS sequence"/>
</dbReference>
<feature type="transmembrane region" description="Helical" evidence="10">
    <location>
        <begin position="20"/>
        <end position="42"/>
    </location>
</feature>
<evidence type="ECO:0000256" key="9">
    <source>
        <dbReference type="ARBA" id="ARBA00031636"/>
    </source>
</evidence>
<feature type="transmembrane region" description="Helical" evidence="10">
    <location>
        <begin position="353"/>
        <end position="373"/>
    </location>
</feature>
<feature type="transmembrane region" description="Helical" evidence="10">
    <location>
        <begin position="315"/>
        <end position="333"/>
    </location>
</feature>
<protein>
    <recommendedName>
        <fullName evidence="9">Multidrug-efflux transporter</fullName>
    </recommendedName>
</protein>
<dbReference type="InterPro" id="IPR002528">
    <property type="entry name" value="MATE_fam"/>
</dbReference>
<feature type="transmembrane region" description="Helical" evidence="10">
    <location>
        <begin position="165"/>
        <end position="188"/>
    </location>
</feature>
<keyword evidence="4" id="KW-1003">Cell membrane</keyword>
<dbReference type="PIRSF" id="PIRSF006603">
    <property type="entry name" value="DinF"/>
    <property type="match status" value="1"/>
</dbReference>
<proteinExistence type="predicted"/>
<feature type="transmembrane region" description="Helical" evidence="10">
    <location>
        <begin position="194"/>
        <end position="212"/>
    </location>
</feature>
<evidence type="ECO:0000256" key="7">
    <source>
        <dbReference type="ARBA" id="ARBA00023065"/>
    </source>
</evidence>
<organism evidence="11 12">
    <name type="scientific">Jiulongibacter sediminis</name>
    <dbReference type="NCBI Taxonomy" id="1605367"/>
    <lineage>
        <taxon>Bacteria</taxon>
        <taxon>Pseudomonadati</taxon>
        <taxon>Bacteroidota</taxon>
        <taxon>Cytophagia</taxon>
        <taxon>Cytophagales</taxon>
        <taxon>Leadbetterellaceae</taxon>
        <taxon>Jiulongibacter</taxon>
    </lineage>
</organism>
<feature type="transmembrane region" description="Helical" evidence="10">
    <location>
        <begin position="135"/>
        <end position="153"/>
    </location>
</feature>
<keyword evidence="5 10" id="KW-0812">Transmembrane</keyword>
<evidence type="ECO:0000256" key="3">
    <source>
        <dbReference type="ARBA" id="ARBA00022449"/>
    </source>
</evidence>
<sequence length="454" mass="49515">MSSSSKIEAYINESKSTVQLAVPIVTAQLSVILMGVSDNIMIGRMVGKEALAASGLAHSLSFLISSIAVGGLSVLSPIIAKHKAANQPKELEENYRASIRVSIWFSLLITIVALLVYLDFHILGQSLKVSDLSKPFFLIVTIAKIPLIFFVAHKQILDGLSKPKIAMYITFVGLLVNILLNYILIKIIGLNGAAYSTLGVRLSMLALIIWYFKRKPFWVKTTINFKSVKADAIKLFRLSIPGGLQLFFEIGAFSAALIMMGWISDTAMAAHQIAINIAATTYMMATGISYAGSIRVGDALGLRNLQRLRESANSAYFLVTLFMIVCMAFILVFRNQLINLYIDDQEVKAVASSLLIIAAIFQLSDGIQVVALGNLRGISDVNIPAYITFAAYWLISLPAGYILAFNYDLQSEGIWYGLLAGLSSAAILLTLRFSTLIKKSAGLNHYPADSNHSI</sequence>
<feature type="transmembrane region" description="Helical" evidence="10">
    <location>
        <begin position="413"/>
        <end position="431"/>
    </location>
</feature>
<name>A0A0P7C2B1_9BACT</name>
<evidence type="ECO:0000256" key="1">
    <source>
        <dbReference type="ARBA" id="ARBA00004651"/>
    </source>
</evidence>
<dbReference type="NCBIfam" id="TIGR00797">
    <property type="entry name" value="matE"/>
    <property type="match status" value="1"/>
</dbReference>
<gene>
    <name evidence="11" type="ORF">AFM12_09380</name>
</gene>
<accession>A0A0P7C2B1</accession>
<dbReference type="STRING" id="1605367.AFM12_09380"/>
<dbReference type="PANTHER" id="PTHR43298:SF2">
    <property type="entry name" value="FMN_FAD EXPORTER YEEO-RELATED"/>
    <property type="match status" value="1"/>
</dbReference>
<dbReference type="InterPro" id="IPR050222">
    <property type="entry name" value="MATE_MdtK"/>
</dbReference>
<comment type="caution">
    <text evidence="11">The sequence shown here is derived from an EMBL/GenBank/DDBJ whole genome shotgun (WGS) entry which is preliminary data.</text>
</comment>
<reference evidence="11 12" key="1">
    <citation type="submission" date="2015-07" db="EMBL/GenBank/DDBJ databases">
        <title>The draft genome sequence of Leadbetterella sp. JN14-9.</title>
        <authorList>
            <person name="Liu Y."/>
            <person name="Du J."/>
            <person name="Shao Z."/>
        </authorList>
    </citation>
    <scope>NUCLEOTIDE SEQUENCE [LARGE SCALE GENOMIC DNA]</scope>
    <source>
        <strain evidence="11 12">JN14-9</strain>
    </source>
</reference>
<feature type="transmembrane region" description="Helical" evidence="10">
    <location>
        <begin position="244"/>
        <end position="263"/>
    </location>
</feature>
<dbReference type="PANTHER" id="PTHR43298">
    <property type="entry name" value="MULTIDRUG RESISTANCE PROTEIN NORM-RELATED"/>
    <property type="match status" value="1"/>
</dbReference>
<keyword evidence="12" id="KW-1185">Reference proteome</keyword>
<evidence type="ECO:0000256" key="10">
    <source>
        <dbReference type="SAM" id="Phobius"/>
    </source>
</evidence>
<dbReference type="InterPro" id="IPR048279">
    <property type="entry name" value="MdtK-like"/>
</dbReference>
<keyword evidence="2" id="KW-0813">Transport</keyword>
<evidence type="ECO:0000256" key="5">
    <source>
        <dbReference type="ARBA" id="ARBA00022692"/>
    </source>
</evidence>
<evidence type="ECO:0000256" key="2">
    <source>
        <dbReference type="ARBA" id="ARBA00022448"/>
    </source>
</evidence>
<dbReference type="GO" id="GO:0042910">
    <property type="term" value="F:xenobiotic transmembrane transporter activity"/>
    <property type="evidence" value="ECO:0007669"/>
    <property type="project" value="InterPro"/>
</dbReference>
<evidence type="ECO:0000313" key="11">
    <source>
        <dbReference type="EMBL" id="KPM48781.1"/>
    </source>
</evidence>
<feature type="transmembrane region" description="Helical" evidence="10">
    <location>
        <begin position="101"/>
        <end position="123"/>
    </location>
</feature>
<dbReference type="OrthoDB" id="9780160at2"/>
<feature type="transmembrane region" description="Helical" evidence="10">
    <location>
        <begin position="269"/>
        <end position="294"/>
    </location>
</feature>
<dbReference type="Pfam" id="PF01554">
    <property type="entry name" value="MatE"/>
    <property type="match status" value="2"/>
</dbReference>
<keyword evidence="6 10" id="KW-1133">Transmembrane helix</keyword>
<feature type="transmembrane region" description="Helical" evidence="10">
    <location>
        <begin position="62"/>
        <end position="80"/>
    </location>
</feature>
<evidence type="ECO:0000256" key="4">
    <source>
        <dbReference type="ARBA" id="ARBA00022475"/>
    </source>
</evidence>
<evidence type="ECO:0000256" key="8">
    <source>
        <dbReference type="ARBA" id="ARBA00023136"/>
    </source>
</evidence>
<evidence type="ECO:0000256" key="6">
    <source>
        <dbReference type="ARBA" id="ARBA00022989"/>
    </source>
</evidence>
<dbReference type="RefSeq" id="WP_055147098.1">
    <property type="nucleotide sequence ID" value="NZ_JXSZ01000006.1"/>
</dbReference>
<feature type="transmembrane region" description="Helical" evidence="10">
    <location>
        <begin position="385"/>
        <end position="407"/>
    </location>
</feature>
<dbReference type="EMBL" id="LGTQ01000006">
    <property type="protein sequence ID" value="KPM48781.1"/>
    <property type="molecule type" value="Genomic_DNA"/>
</dbReference>
<dbReference type="GO" id="GO:0015297">
    <property type="term" value="F:antiporter activity"/>
    <property type="evidence" value="ECO:0007669"/>
    <property type="project" value="UniProtKB-KW"/>
</dbReference>
<keyword evidence="3" id="KW-0050">Antiport</keyword>
<dbReference type="GO" id="GO:0006811">
    <property type="term" value="P:monoatomic ion transport"/>
    <property type="evidence" value="ECO:0007669"/>
    <property type="project" value="UniProtKB-KW"/>
</dbReference>
<dbReference type="AlphaFoldDB" id="A0A0P7C2B1"/>
<comment type="subcellular location">
    <subcellularLocation>
        <location evidence="1">Cell membrane</location>
        <topology evidence="1">Multi-pass membrane protein</topology>
    </subcellularLocation>
</comment>
<dbReference type="CDD" id="cd13131">
    <property type="entry name" value="MATE_NorM_like"/>
    <property type="match status" value="1"/>
</dbReference>
<keyword evidence="7" id="KW-0406">Ion transport</keyword>
<evidence type="ECO:0000313" key="12">
    <source>
        <dbReference type="Proteomes" id="UP000050454"/>
    </source>
</evidence>
<dbReference type="GO" id="GO:0005886">
    <property type="term" value="C:plasma membrane"/>
    <property type="evidence" value="ECO:0007669"/>
    <property type="project" value="UniProtKB-SubCell"/>
</dbReference>